<evidence type="ECO:0000313" key="12">
    <source>
        <dbReference type="Proteomes" id="UP001153620"/>
    </source>
</evidence>
<dbReference type="EMBL" id="OU895879">
    <property type="protein sequence ID" value="CAG9807498.1"/>
    <property type="molecule type" value="Genomic_DNA"/>
</dbReference>
<evidence type="ECO:0000256" key="7">
    <source>
        <dbReference type="ARBA" id="ARBA00023136"/>
    </source>
</evidence>
<dbReference type="Pfam" id="PF02949">
    <property type="entry name" value="7tm_6"/>
    <property type="match status" value="1"/>
</dbReference>
<reference evidence="11" key="1">
    <citation type="submission" date="2022-01" db="EMBL/GenBank/DDBJ databases">
        <authorList>
            <person name="King R."/>
        </authorList>
    </citation>
    <scope>NUCLEOTIDE SEQUENCE</scope>
</reference>
<evidence type="ECO:0000256" key="9">
    <source>
        <dbReference type="ARBA" id="ARBA00023224"/>
    </source>
</evidence>
<keyword evidence="4 10" id="KW-0812">Transmembrane</keyword>
<dbReference type="InterPro" id="IPR004117">
    <property type="entry name" value="7tm6_olfct_rcpt"/>
</dbReference>
<gene>
    <name evidence="11" type="ORF">CHIRRI_LOCUS10346</name>
</gene>
<evidence type="ECO:0000256" key="6">
    <source>
        <dbReference type="ARBA" id="ARBA00022989"/>
    </source>
</evidence>
<protein>
    <recommendedName>
        <fullName evidence="13">Odorant receptor</fullName>
    </recommendedName>
</protein>
<dbReference type="GO" id="GO:0005549">
    <property type="term" value="F:odorant binding"/>
    <property type="evidence" value="ECO:0007669"/>
    <property type="project" value="InterPro"/>
</dbReference>
<evidence type="ECO:0000256" key="3">
    <source>
        <dbReference type="ARBA" id="ARBA00022606"/>
    </source>
</evidence>
<keyword evidence="5" id="KW-0552">Olfaction</keyword>
<keyword evidence="9" id="KW-0807">Transducer</keyword>
<sequence>MPRERKSRVEFHIALRRSEDDEEKAIDEMKKLVKMHDNLLEVSGKIEEVFTGILFIDLFGIIGMMCSLAFLAFAGIGWLFFTKYFMMFLAASWNAFNHCYYGNRLSDASVEVADDVYGSSWFNGKLKYRKLTVFVMLRAQNKVQLTGLSFLNANLETFHWVKKQN</sequence>
<keyword evidence="12" id="KW-1185">Reference proteome</keyword>
<evidence type="ECO:0000256" key="2">
    <source>
        <dbReference type="ARBA" id="ARBA00022475"/>
    </source>
</evidence>
<dbReference type="GO" id="GO:0005886">
    <property type="term" value="C:plasma membrane"/>
    <property type="evidence" value="ECO:0007669"/>
    <property type="project" value="UniProtKB-SubCell"/>
</dbReference>
<proteinExistence type="predicted"/>
<dbReference type="PANTHER" id="PTHR21137">
    <property type="entry name" value="ODORANT RECEPTOR"/>
    <property type="match status" value="1"/>
</dbReference>
<evidence type="ECO:0000313" key="11">
    <source>
        <dbReference type="EMBL" id="CAG9807498.1"/>
    </source>
</evidence>
<evidence type="ECO:0008006" key="13">
    <source>
        <dbReference type="Google" id="ProtNLM"/>
    </source>
</evidence>
<feature type="transmembrane region" description="Helical" evidence="10">
    <location>
        <begin position="58"/>
        <end position="81"/>
    </location>
</feature>
<evidence type="ECO:0000256" key="5">
    <source>
        <dbReference type="ARBA" id="ARBA00022725"/>
    </source>
</evidence>
<keyword evidence="3" id="KW-0716">Sensory transduction</keyword>
<dbReference type="GO" id="GO:0004984">
    <property type="term" value="F:olfactory receptor activity"/>
    <property type="evidence" value="ECO:0007669"/>
    <property type="project" value="InterPro"/>
</dbReference>
<keyword evidence="6 10" id="KW-1133">Transmembrane helix</keyword>
<reference evidence="11" key="2">
    <citation type="submission" date="2022-10" db="EMBL/GenBank/DDBJ databases">
        <authorList>
            <consortium name="ENA_rothamsted_submissions"/>
            <consortium name="culmorum"/>
            <person name="King R."/>
        </authorList>
    </citation>
    <scope>NUCLEOTIDE SEQUENCE</scope>
</reference>
<evidence type="ECO:0000256" key="4">
    <source>
        <dbReference type="ARBA" id="ARBA00022692"/>
    </source>
</evidence>
<comment type="subcellular location">
    <subcellularLocation>
        <location evidence="1">Cell membrane</location>
        <topology evidence="1">Multi-pass membrane protein</topology>
    </subcellularLocation>
</comment>
<dbReference type="AlphaFoldDB" id="A0A9N9S1L0"/>
<dbReference type="PANTHER" id="PTHR21137:SF35">
    <property type="entry name" value="ODORANT RECEPTOR 19A-RELATED"/>
    <property type="match status" value="1"/>
</dbReference>
<evidence type="ECO:0000256" key="1">
    <source>
        <dbReference type="ARBA" id="ARBA00004651"/>
    </source>
</evidence>
<dbReference type="Proteomes" id="UP001153620">
    <property type="component" value="Chromosome 3"/>
</dbReference>
<keyword evidence="7 10" id="KW-0472">Membrane</keyword>
<dbReference type="OrthoDB" id="8185860at2759"/>
<dbReference type="GO" id="GO:0007165">
    <property type="term" value="P:signal transduction"/>
    <property type="evidence" value="ECO:0007669"/>
    <property type="project" value="UniProtKB-KW"/>
</dbReference>
<keyword evidence="2" id="KW-1003">Cell membrane</keyword>
<keyword evidence="8" id="KW-0675">Receptor</keyword>
<accession>A0A9N9S1L0</accession>
<evidence type="ECO:0000256" key="8">
    <source>
        <dbReference type="ARBA" id="ARBA00023170"/>
    </source>
</evidence>
<evidence type="ECO:0000256" key="10">
    <source>
        <dbReference type="SAM" id="Phobius"/>
    </source>
</evidence>
<name>A0A9N9S1L0_9DIPT</name>
<organism evidence="11 12">
    <name type="scientific">Chironomus riparius</name>
    <dbReference type="NCBI Taxonomy" id="315576"/>
    <lineage>
        <taxon>Eukaryota</taxon>
        <taxon>Metazoa</taxon>
        <taxon>Ecdysozoa</taxon>
        <taxon>Arthropoda</taxon>
        <taxon>Hexapoda</taxon>
        <taxon>Insecta</taxon>
        <taxon>Pterygota</taxon>
        <taxon>Neoptera</taxon>
        <taxon>Endopterygota</taxon>
        <taxon>Diptera</taxon>
        <taxon>Nematocera</taxon>
        <taxon>Chironomoidea</taxon>
        <taxon>Chironomidae</taxon>
        <taxon>Chironominae</taxon>
        <taxon>Chironomus</taxon>
    </lineage>
</organism>